<organism evidence="1 2">
    <name type="scientific">Planktothrix agardhii CCAP 1459/11A</name>
    <dbReference type="NCBI Taxonomy" id="282420"/>
    <lineage>
        <taxon>Bacteria</taxon>
        <taxon>Bacillati</taxon>
        <taxon>Cyanobacteriota</taxon>
        <taxon>Cyanophyceae</taxon>
        <taxon>Oscillatoriophycideae</taxon>
        <taxon>Oscillatoriales</taxon>
        <taxon>Microcoleaceae</taxon>
        <taxon>Planktothrix</taxon>
    </lineage>
</organism>
<dbReference type="Proteomes" id="UP000299794">
    <property type="component" value="Unassembled WGS sequence"/>
</dbReference>
<proteinExistence type="predicted"/>
<accession>A0A4P5ZNH9</accession>
<dbReference type="RefSeq" id="WP_026789077.1">
    <property type="nucleotide sequence ID" value="NZ_BJCD01000049.1"/>
</dbReference>
<reference evidence="2" key="1">
    <citation type="submission" date="2019-02" db="EMBL/GenBank/DDBJ databases">
        <title>Draft genome sequence of Planktothrix agardhii NIES-905.</title>
        <authorList>
            <person name="Yamaguchi H."/>
            <person name="Suzuki S."/>
            <person name="Kawachi M."/>
        </authorList>
    </citation>
    <scope>NUCLEOTIDE SEQUENCE [LARGE SCALE GENOMIC DNA]</scope>
    <source>
        <strain evidence="2">CCAP 1459/11A</strain>
    </source>
</reference>
<gene>
    <name evidence="1" type="ORF">PA905_28290</name>
</gene>
<name>A0A4P5ZNH9_PLAAG</name>
<dbReference type="AlphaFoldDB" id="A0A4P5ZNH9"/>
<evidence type="ECO:0000313" key="1">
    <source>
        <dbReference type="EMBL" id="GDZ94872.1"/>
    </source>
</evidence>
<protein>
    <submittedName>
        <fullName evidence="1">Uncharacterized protein</fullName>
    </submittedName>
</protein>
<sequence length="70" mass="8075">MISQQTEEKPPKIEARVAILETELAEMKQILSSFIEQKNPWWQKVAGSCENDPTFDAVLELGKEWRNSVK</sequence>
<comment type="caution">
    <text evidence="1">The sequence shown here is derived from an EMBL/GenBank/DDBJ whole genome shotgun (WGS) entry which is preliminary data.</text>
</comment>
<evidence type="ECO:0000313" key="2">
    <source>
        <dbReference type="Proteomes" id="UP000299794"/>
    </source>
</evidence>
<dbReference type="EMBL" id="BJCD01000049">
    <property type="protein sequence ID" value="GDZ94872.1"/>
    <property type="molecule type" value="Genomic_DNA"/>
</dbReference>